<proteinExistence type="predicted"/>
<dbReference type="Gene3D" id="3.40.50.300">
    <property type="entry name" value="P-loop containing nucleotide triphosphate hydrolases"/>
    <property type="match status" value="1"/>
</dbReference>
<sequence>MQKQLTAQINNTSDKYITNPLVNKDNLVAKKLELEVTRDLAKYSVQSIDKELADLKARFDRLVPFDAKVKTYESDVTIASQEYLDVLNKYNALNLQSNFSIKLMQVEPATPDVAEPSKKMLLIALSGIGTLVVCLIVLFILYYLDDNIKEPIDLGNATQLPLLGSLNMISGPKPDLKKLWDVENRQKMQQFKELLRSVRFEIDQELKGGKILGITSLSSGEGKTLVATSLAYSYSAINKKVLLIDGNFSNPTLSKTIQPKLFVEDYFRNNSYIERDNSNISVLGNRGGDITLLEINDEKNIQREFDDLKSRYDIIVIDLPPLDSLNQSKEWLLFCCKAIAVFETDKRIPRSQSQYIDYLKHLNLKFAGWVLNKAPIRNHSKKSKH</sequence>
<dbReference type="PANTHER" id="PTHR32309:SF13">
    <property type="entry name" value="FERRIC ENTEROBACTIN TRANSPORT PROTEIN FEPE"/>
    <property type="match status" value="1"/>
</dbReference>
<dbReference type="Pfam" id="PF13614">
    <property type="entry name" value="AAA_31"/>
    <property type="match status" value="1"/>
</dbReference>
<keyword evidence="3" id="KW-0418">Kinase</keyword>
<keyword evidence="3" id="KW-0808">Transferase</keyword>
<evidence type="ECO:0000256" key="1">
    <source>
        <dbReference type="SAM" id="Phobius"/>
    </source>
</evidence>
<dbReference type="AlphaFoldDB" id="A0A1J5PDM7"/>
<dbReference type="InterPro" id="IPR027417">
    <property type="entry name" value="P-loop_NTPase"/>
</dbReference>
<organism evidence="3">
    <name type="scientific">mine drainage metagenome</name>
    <dbReference type="NCBI Taxonomy" id="410659"/>
    <lineage>
        <taxon>unclassified sequences</taxon>
        <taxon>metagenomes</taxon>
        <taxon>ecological metagenomes</taxon>
    </lineage>
</organism>
<evidence type="ECO:0000313" key="3">
    <source>
        <dbReference type="EMBL" id="OIQ65927.1"/>
    </source>
</evidence>
<feature type="transmembrane region" description="Helical" evidence="1">
    <location>
        <begin position="121"/>
        <end position="144"/>
    </location>
</feature>
<dbReference type="SUPFAM" id="SSF52540">
    <property type="entry name" value="P-loop containing nucleoside triphosphate hydrolases"/>
    <property type="match status" value="1"/>
</dbReference>
<gene>
    <name evidence="3" type="primary">ywqD_10</name>
    <name evidence="3" type="ORF">GALL_525100</name>
</gene>
<dbReference type="GO" id="GO:0004715">
    <property type="term" value="F:non-membrane spanning protein tyrosine kinase activity"/>
    <property type="evidence" value="ECO:0007669"/>
    <property type="project" value="UniProtKB-EC"/>
</dbReference>
<dbReference type="EC" id="2.7.10.2" evidence="3"/>
<reference evidence="3" key="1">
    <citation type="submission" date="2016-10" db="EMBL/GenBank/DDBJ databases">
        <title>Sequence of Gallionella enrichment culture.</title>
        <authorList>
            <person name="Poehlein A."/>
            <person name="Muehling M."/>
            <person name="Daniel R."/>
        </authorList>
    </citation>
    <scope>NUCLEOTIDE SEQUENCE</scope>
</reference>
<keyword evidence="1" id="KW-0472">Membrane</keyword>
<dbReference type="PANTHER" id="PTHR32309">
    <property type="entry name" value="TYROSINE-PROTEIN KINASE"/>
    <property type="match status" value="1"/>
</dbReference>
<dbReference type="EMBL" id="MLJW01006955">
    <property type="protein sequence ID" value="OIQ65927.1"/>
    <property type="molecule type" value="Genomic_DNA"/>
</dbReference>
<protein>
    <submittedName>
        <fullName evidence="3">Tyrosine-protein kinase YwqD</fullName>
        <ecNumber evidence="3">2.7.10.2</ecNumber>
    </submittedName>
</protein>
<evidence type="ECO:0000259" key="2">
    <source>
        <dbReference type="Pfam" id="PF13614"/>
    </source>
</evidence>
<name>A0A1J5PDM7_9ZZZZ</name>
<dbReference type="GO" id="GO:0005886">
    <property type="term" value="C:plasma membrane"/>
    <property type="evidence" value="ECO:0007669"/>
    <property type="project" value="TreeGrafter"/>
</dbReference>
<feature type="domain" description="AAA" evidence="2">
    <location>
        <begin position="210"/>
        <end position="323"/>
    </location>
</feature>
<dbReference type="InterPro" id="IPR025669">
    <property type="entry name" value="AAA_dom"/>
</dbReference>
<comment type="caution">
    <text evidence="3">The sequence shown here is derived from an EMBL/GenBank/DDBJ whole genome shotgun (WGS) entry which is preliminary data.</text>
</comment>
<accession>A0A1J5PDM7</accession>
<keyword evidence="1" id="KW-1133">Transmembrane helix</keyword>
<dbReference type="InterPro" id="IPR050445">
    <property type="entry name" value="Bact_polysacc_biosynth/exp"/>
</dbReference>
<keyword evidence="1" id="KW-0812">Transmembrane</keyword>